<dbReference type="InterPro" id="IPR049517">
    <property type="entry name" value="ACX-like_C"/>
</dbReference>
<dbReference type="Pfam" id="PF02538">
    <property type="entry name" value="Hydantoinase_B"/>
    <property type="match status" value="1"/>
</dbReference>
<accession>A0A0D2EL78</accession>
<feature type="domain" description="Hydantoinase B/oxoprolinase" evidence="2">
    <location>
        <begin position="501"/>
        <end position="1017"/>
    </location>
</feature>
<dbReference type="InterPro" id="IPR002821">
    <property type="entry name" value="Hydantoinase_A"/>
</dbReference>
<dbReference type="GeneID" id="25326784"/>
<dbReference type="InterPro" id="IPR003692">
    <property type="entry name" value="Hydantoinase_B"/>
</dbReference>
<organism evidence="4 5">
    <name type="scientific">Exophiala xenobiotica</name>
    <dbReference type="NCBI Taxonomy" id="348802"/>
    <lineage>
        <taxon>Eukaryota</taxon>
        <taxon>Fungi</taxon>
        <taxon>Dikarya</taxon>
        <taxon>Ascomycota</taxon>
        <taxon>Pezizomycotina</taxon>
        <taxon>Eurotiomycetes</taxon>
        <taxon>Chaetothyriomycetidae</taxon>
        <taxon>Chaetothyriales</taxon>
        <taxon>Herpotrichiellaceae</taxon>
        <taxon>Exophiala</taxon>
    </lineage>
</organism>
<keyword evidence="5" id="KW-1185">Reference proteome</keyword>
<dbReference type="AlphaFoldDB" id="A0A0D2EL78"/>
<evidence type="ECO:0000313" key="4">
    <source>
        <dbReference type="EMBL" id="KIW56198.1"/>
    </source>
</evidence>
<dbReference type="InterPro" id="IPR045079">
    <property type="entry name" value="Oxoprolinase-like"/>
</dbReference>
<name>A0A0D2EL78_9EURO</name>
<evidence type="ECO:0000259" key="1">
    <source>
        <dbReference type="Pfam" id="PF01968"/>
    </source>
</evidence>
<dbReference type="STRING" id="348802.A0A0D2EL78"/>
<dbReference type="Pfam" id="PF19278">
    <property type="entry name" value="Hydant_A_C"/>
    <property type="match status" value="1"/>
</dbReference>
<evidence type="ECO:0000313" key="5">
    <source>
        <dbReference type="Proteomes" id="UP000054342"/>
    </source>
</evidence>
<dbReference type="GO" id="GO:0005829">
    <property type="term" value="C:cytosol"/>
    <property type="evidence" value="ECO:0007669"/>
    <property type="project" value="TreeGrafter"/>
</dbReference>
<evidence type="ECO:0000259" key="2">
    <source>
        <dbReference type="Pfam" id="PF02538"/>
    </source>
</evidence>
<dbReference type="Proteomes" id="UP000054342">
    <property type="component" value="Unassembled WGS sequence"/>
</dbReference>
<dbReference type="GO" id="GO:0017168">
    <property type="term" value="F:5-oxoprolinase (ATP-hydrolyzing) activity"/>
    <property type="evidence" value="ECO:0007669"/>
    <property type="project" value="TreeGrafter"/>
</dbReference>
<dbReference type="GO" id="GO:0006749">
    <property type="term" value="P:glutathione metabolic process"/>
    <property type="evidence" value="ECO:0007669"/>
    <property type="project" value="TreeGrafter"/>
</dbReference>
<dbReference type="RefSeq" id="XP_013316782.1">
    <property type="nucleotide sequence ID" value="XM_013461328.1"/>
</dbReference>
<dbReference type="OrthoDB" id="4117634at2759"/>
<evidence type="ECO:0000259" key="3">
    <source>
        <dbReference type="Pfam" id="PF19278"/>
    </source>
</evidence>
<dbReference type="PANTHER" id="PTHR11365">
    <property type="entry name" value="5-OXOPROLINASE RELATED"/>
    <property type="match status" value="1"/>
</dbReference>
<feature type="domain" description="Acetophenone carboxylase-like C-terminal" evidence="3">
    <location>
        <begin position="311"/>
        <end position="487"/>
    </location>
</feature>
<sequence>MLSRGMSATADAYLTPIVQKYIQGFQKGFSDRLQSTNTHCEFMQSHGGLVDVRKFSGLRAVLSGPAGGVVGYARTAHDPEDKTPVIGFDMGGTSTDVSRFDGSFEHTFENMTAGISIMAPQLDINTVAAGGGSKLFWRHGLFAVGPDSAGAHPGPACYRKGGPLTISDANAFTGSLLPDYFPKIFGKGEDEPLNIEVTKVMFTELAEQISRETGQSKSPEEVAIGFIDVANESMAKPIRALTEARGFDTAQHTLACFGGAGGQHACAIAASLSIRRVIIHRYSSILSAYGMALADVVHEVQRPASGGFTTVASIQAIIDDMRAEVEKELIVDGIAKNRIHCEVYLNLRYKVTDNSLMILEPADKDFLAEFTRQHQREYSFTFPEKDVLMDDIRVRGIGYSMEQNIESPYPELHSLQKFDATPSDSIAKSDLYFAHHGWVSSPIYLLQNLKPGCMVQGPATIIDKTQTRIVEPLVRATILGSHVVLDLPAKTTTTLSKTTIDPIKLSISGHRFMSIAEQMGRTFQKTAVSTNIKERLDFSCAMFSPDGSLAVKFQAEKHRGTLKPGDVLCSNHPLAGGVHLPDITIITPVFDAEGQNIIFWVASRGHHSDVGGISPGSMPSNSKFLYEEGAAIISLKIVSGGVFDEEGCRRYLYDEPSQFKGCSGSRNYRDNLSDLRAAIAANKKGANLIDALVREFSIPIVHLYMDAIGENAEIAVRSFFRRVAKERNGKPLSFEDYMDDGSVIRLEIGIDSESGSADFDFTGTSQETMNCLNAPKAITYSCVIYSLRCLINLDIPLNQGCLAPTQIIIPEHTILNPSRHAAVCAGNSITSQRITDVILGAFHAIAAGQGCVNVFSFGFGGTDDTGREVPGFGYIETIAGGSGAGPSWHGTSGVHVNSTNTQCADPEVYELRYPVILRRWTLREGSAGQGKFRGGQGCIRDVEFRIPLHVSMLSERRVIRPYGMAGGGPGGAEVNLYVKKETNETERVINIGGKMELNVSPGERLIINTPGGGAWGALDQDNVNEAINGVSYTTSANGNHFEPRGSVHNWRLIAEGV</sequence>
<dbReference type="Pfam" id="PF01968">
    <property type="entry name" value="Hydantoinase_A"/>
    <property type="match status" value="1"/>
</dbReference>
<reference evidence="4 5" key="1">
    <citation type="submission" date="2015-01" db="EMBL/GenBank/DDBJ databases">
        <title>The Genome Sequence of Exophiala xenobiotica CBS118157.</title>
        <authorList>
            <consortium name="The Broad Institute Genomics Platform"/>
            <person name="Cuomo C."/>
            <person name="de Hoog S."/>
            <person name="Gorbushina A."/>
            <person name="Stielow B."/>
            <person name="Teixiera M."/>
            <person name="Abouelleil A."/>
            <person name="Chapman S.B."/>
            <person name="Priest M."/>
            <person name="Young S.K."/>
            <person name="Wortman J."/>
            <person name="Nusbaum C."/>
            <person name="Birren B."/>
        </authorList>
    </citation>
    <scope>NUCLEOTIDE SEQUENCE [LARGE SCALE GENOMIC DNA]</scope>
    <source>
        <strain evidence="4 5">CBS 118157</strain>
    </source>
</reference>
<dbReference type="PANTHER" id="PTHR11365:SF26">
    <property type="entry name" value="5-OXOPROLINASE"/>
    <property type="match status" value="1"/>
</dbReference>
<evidence type="ECO:0008006" key="6">
    <source>
        <dbReference type="Google" id="ProtNLM"/>
    </source>
</evidence>
<dbReference type="EMBL" id="KN847319">
    <property type="protein sequence ID" value="KIW56198.1"/>
    <property type="molecule type" value="Genomic_DNA"/>
</dbReference>
<protein>
    <recommendedName>
        <fullName evidence="6">Hydantoinase B/oxoprolinase domain-containing protein</fullName>
    </recommendedName>
</protein>
<gene>
    <name evidence="4" type="ORF">PV05_04876</name>
</gene>
<feature type="domain" description="Hydantoinase A/oxoprolinase" evidence="1">
    <location>
        <begin position="4"/>
        <end position="299"/>
    </location>
</feature>
<dbReference type="HOGENOM" id="CLU_002157_0_0_1"/>
<proteinExistence type="predicted"/>